<organism evidence="2 3">
    <name type="scientific">Caballeronia novacaledonica</name>
    <dbReference type="NCBI Taxonomy" id="1544861"/>
    <lineage>
        <taxon>Bacteria</taxon>
        <taxon>Pseudomonadati</taxon>
        <taxon>Pseudomonadota</taxon>
        <taxon>Betaproteobacteria</taxon>
        <taxon>Burkholderiales</taxon>
        <taxon>Burkholderiaceae</taxon>
        <taxon>Caballeronia</taxon>
    </lineage>
</organism>
<feature type="region of interest" description="Disordered" evidence="1">
    <location>
        <begin position="1"/>
        <end position="22"/>
    </location>
</feature>
<evidence type="ECO:0000256" key="1">
    <source>
        <dbReference type="SAM" id="MobiDB-lite"/>
    </source>
</evidence>
<dbReference type="Proteomes" id="UP000238169">
    <property type="component" value="Unassembled WGS sequence"/>
</dbReference>
<feature type="region of interest" description="Disordered" evidence="1">
    <location>
        <begin position="133"/>
        <end position="160"/>
    </location>
</feature>
<proteinExistence type="predicted"/>
<sequence>MTAKAREASPFASAPEPVAPRNWNRRQKALFRRVVESFPPNHFRQSDEADLKTFVLASLEADDLERTLFEEGLVLTDAKTGRRYPHPAAILRDRAWVRLSGAATKLRIHLSSRARAEDVFVAAKRASAASMRPWDYGAESAKPKRNGKSNGDRAATYFEQ</sequence>
<reference evidence="3" key="1">
    <citation type="submission" date="2018-01" db="EMBL/GenBank/DDBJ databases">
        <authorList>
            <person name="Peeters C."/>
        </authorList>
    </citation>
    <scope>NUCLEOTIDE SEQUENCE [LARGE SCALE GENOMIC DNA]</scope>
</reference>
<evidence type="ECO:0000313" key="2">
    <source>
        <dbReference type="EMBL" id="SPB16090.1"/>
    </source>
</evidence>
<name>A0A2U3I7D3_9BURK</name>
<evidence type="ECO:0000313" key="3">
    <source>
        <dbReference type="Proteomes" id="UP000238169"/>
    </source>
</evidence>
<dbReference type="OrthoDB" id="9920323at2"/>
<gene>
    <name evidence="2" type="ORF">NOV72_03290</name>
</gene>
<accession>A0A2U3I7D3</accession>
<dbReference type="AlphaFoldDB" id="A0A2U3I7D3"/>
<protein>
    <submittedName>
        <fullName evidence="2">Uncharacterized protein</fullName>
    </submittedName>
</protein>
<dbReference type="EMBL" id="OGTP01000010">
    <property type="protein sequence ID" value="SPB16090.1"/>
    <property type="molecule type" value="Genomic_DNA"/>
</dbReference>
<keyword evidence="3" id="KW-1185">Reference proteome</keyword>